<evidence type="ECO:0000313" key="3">
    <source>
        <dbReference type="Proteomes" id="UP000179157"/>
    </source>
</evidence>
<protein>
    <recommendedName>
        <fullName evidence="4">eRF1 domain-containing protein</fullName>
    </recommendedName>
</protein>
<reference evidence="2 3" key="1">
    <citation type="journal article" date="2016" name="Nat. Commun.">
        <title>Thousands of microbial genomes shed light on interconnected biogeochemical processes in an aquifer system.</title>
        <authorList>
            <person name="Anantharaman K."/>
            <person name="Brown C.T."/>
            <person name="Hug L.A."/>
            <person name="Sharon I."/>
            <person name="Castelle C.J."/>
            <person name="Probst A.J."/>
            <person name="Thomas B.C."/>
            <person name="Singh A."/>
            <person name="Wilkins M.J."/>
            <person name="Karaoz U."/>
            <person name="Brodie E.L."/>
            <person name="Williams K.H."/>
            <person name="Hubbard S.S."/>
            <person name="Banfield J.F."/>
        </authorList>
    </citation>
    <scope>NUCLEOTIDE SEQUENCE [LARGE SCALE GENOMIC DNA]</scope>
    <source>
        <strain evidence="3">RBG_16_55_9</strain>
    </source>
</reference>
<sequence>MFSRRDLEKLLETQAGPMLSVYLNTDPAQDPKGSYRIWLKDALKALEGKIEGADQKRFREIADRVQAHMREFRPQGKSWVAFIGNGSFEEYDLRVLVENEAQWGRPELAQLEWLLEEYRPYGVVLADSEKLRFHVVAMNEIREVDDRALELDTSEWKRKELAPPSQPRLAGVRGSARGGNERDAYAERVKVQTEKFWKEASGVLRRLKELHQAEGLVLGGSKAVRERFVQTLGSEANRIIGQISLPLEAAPAEILTESVQVIQTHEREREKQIVEELLRRASTSDRAGVGLLATLKVLQEGRAERVVVNRRLDAVLSECAACSYAFDKGEEKCPNCASPQAKRASLRGLLPVLVRRHGAQLEIIRRPAAEALAPHGGIGAFWRY</sequence>
<comment type="caution">
    <text evidence="2">The sequence shown here is derived from an EMBL/GenBank/DDBJ whole genome shotgun (WGS) entry which is preliminary data.</text>
</comment>
<name>A0A1F5V368_FRAXR</name>
<gene>
    <name evidence="2" type="ORF">A2Z21_02385</name>
</gene>
<evidence type="ECO:0000256" key="1">
    <source>
        <dbReference type="SAM" id="MobiDB-lite"/>
    </source>
</evidence>
<dbReference type="Gene3D" id="3.30.420.60">
    <property type="entry name" value="eRF1 domain 2"/>
    <property type="match status" value="1"/>
</dbReference>
<evidence type="ECO:0008006" key="4">
    <source>
        <dbReference type="Google" id="ProtNLM"/>
    </source>
</evidence>
<dbReference type="AlphaFoldDB" id="A0A1F5V368"/>
<organism evidence="2 3">
    <name type="scientific">Fraserbacteria sp. (strain RBG_16_55_9)</name>
    <dbReference type="NCBI Taxonomy" id="1817864"/>
    <lineage>
        <taxon>Bacteria</taxon>
        <taxon>Candidatus Fraseribacteriota</taxon>
    </lineage>
</organism>
<dbReference type="Pfam" id="PF18854">
    <property type="entry name" value="baeRF_family10"/>
    <property type="match status" value="1"/>
</dbReference>
<feature type="region of interest" description="Disordered" evidence="1">
    <location>
        <begin position="160"/>
        <end position="179"/>
    </location>
</feature>
<dbReference type="EMBL" id="MFGX01000014">
    <property type="protein sequence ID" value="OGF57351.1"/>
    <property type="molecule type" value="Genomic_DNA"/>
</dbReference>
<dbReference type="STRING" id="1817864.A2Z21_02385"/>
<dbReference type="InterPro" id="IPR029064">
    <property type="entry name" value="Ribosomal_eL30-like_sf"/>
</dbReference>
<dbReference type="InterPro" id="IPR041202">
    <property type="entry name" value="BaeRF_family10"/>
</dbReference>
<proteinExistence type="predicted"/>
<accession>A0A1F5V368</accession>
<dbReference type="Gene3D" id="3.30.1330.30">
    <property type="match status" value="1"/>
</dbReference>
<dbReference type="Proteomes" id="UP000179157">
    <property type="component" value="Unassembled WGS sequence"/>
</dbReference>
<evidence type="ECO:0000313" key="2">
    <source>
        <dbReference type="EMBL" id="OGF57351.1"/>
    </source>
</evidence>
<dbReference type="InterPro" id="IPR042226">
    <property type="entry name" value="eFR1_2_sf"/>
</dbReference>